<dbReference type="EMBL" id="JAQFWP010000123">
    <property type="protein sequence ID" value="MDA2808969.1"/>
    <property type="molecule type" value="Genomic_DNA"/>
</dbReference>
<reference evidence="1" key="1">
    <citation type="submission" date="2023-01" db="EMBL/GenBank/DDBJ databases">
        <title>Draft genome sequence of Nocardiopsis sp. LSu2-4 isolated from halophytes.</title>
        <authorList>
            <person name="Duangmal K."/>
            <person name="Chantavorakit T."/>
        </authorList>
    </citation>
    <scope>NUCLEOTIDE SEQUENCE</scope>
    <source>
        <strain evidence="1">LSu2-4</strain>
    </source>
</reference>
<name>A0ABT4TXG7_9ACTN</name>
<keyword evidence="2" id="KW-1185">Reference proteome</keyword>
<sequence>MTRPVRITDPAPGTVRLDPASDDEVRLILAPGVHPVLRLGRHDRADLQYDYLQRLMRQLGAARRLVHSPEPLSHPATGIGEG</sequence>
<gene>
    <name evidence="1" type="ORF">O4U47_30975</name>
</gene>
<proteinExistence type="predicted"/>
<accession>A0ABT4TXG7</accession>
<comment type="caution">
    <text evidence="1">The sequence shown here is derived from an EMBL/GenBank/DDBJ whole genome shotgun (WGS) entry which is preliminary data.</text>
</comment>
<organism evidence="1 2">
    <name type="scientific">Nocardiopsis suaedae</name>
    <dbReference type="NCBI Taxonomy" id="3018444"/>
    <lineage>
        <taxon>Bacteria</taxon>
        <taxon>Bacillati</taxon>
        <taxon>Actinomycetota</taxon>
        <taxon>Actinomycetes</taxon>
        <taxon>Streptosporangiales</taxon>
        <taxon>Nocardiopsidaceae</taxon>
        <taxon>Nocardiopsis</taxon>
    </lineage>
</organism>
<evidence type="ECO:0000313" key="2">
    <source>
        <dbReference type="Proteomes" id="UP001165685"/>
    </source>
</evidence>
<protein>
    <submittedName>
        <fullName evidence="1">Uncharacterized protein</fullName>
    </submittedName>
</protein>
<dbReference type="Proteomes" id="UP001165685">
    <property type="component" value="Unassembled WGS sequence"/>
</dbReference>
<evidence type="ECO:0000313" key="1">
    <source>
        <dbReference type="EMBL" id="MDA2808969.1"/>
    </source>
</evidence>
<dbReference type="RefSeq" id="WP_270681552.1">
    <property type="nucleotide sequence ID" value="NZ_JAQFWP010000123.1"/>
</dbReference>